<dbReference type="PANTHER" id="PTHR45937">
    <property type="entry name" value="ASPARAGINE SYNTHETASE DOMAIN-CONTAINING PROTEIN 1"/>
    <property type="match status" value="1"/>
</dbReference>
<dbReference type="SUPFAM" id="SSF52402">
    <property type="entry name" value="Adenine nucleotide alpha hydrolases-like"/>
    <property type="match status" value="1"/>
</dbReference>
<dbReference type="GO" id="GO:0004066">
    <property type="term" value="F:asparagine synthase (glutamine-hydrolyzing) activity"/>
    <property type="evidence" value="ECO:0007669"/>
    <property type="project" value="InterPro"/>
</dbReference>
<dbReference type="VEuPathDB" id="FungiDB:ASPZODRAFT_129784"/>
<accession>A0A1L9SQG7</accession>
<dbReference type="SUPFAM" id="SSF56235">
    <property type="entry name" value="N-terminal nucleophile aminohydrolases (Ntn hydrolases)"/>
    <property type="match status" value="1"/>
</dbReference>
<evidence type="ECO:0000259" key="4">
    <source>
        <dbReference type="PROSITE" id="PS51278"/>
    </source>
</evidence>
<organism evidence="5 6">
    <name type="scientific">Penicilliopsis zonata CBS 506.65</name>
    <dbReference type="NCBI Taxonomy" id="1073090"/>
    <lineage>
        <taxon>Eukaryota</taxon>
        <taxon>Fungi</taxon>
        <taxon>Dikarya</taxon>
        <taxon>Ascomycota</taxon>
        <taxon>Pezizomycotina</taxon>
        <taxon>Eurotiomycetes</taxon>
        <taxon>Eurotiomycetidae</taxon>
        <taxon>Eurotiales</taxon>
        <taxon>Aspergillaceae</taxon>
        <taxon>Penicilliopsis</taxon>
    </lineage>
</organism>
<dbReference type="CDD" id="cd03766">
    <property type="entry name" value="Gn_AT_II_novel"/>
    <property type="match status" value="1"/>
</dbReference>
<dbReference type="Gene3D" id="3.40.50.620">
    <property type="entry name" value="HUPs"/>
    <property type="match status" value="1"/>
</dbReference>
<evidence type="ECO:0000313" key="5">
    <source>
        <dbReference type="EMBL" id="OJJ49347.1"/>
    </source>
</evidence>
<dbReference type="PROSITE" id="PS51278">
    <property type="entry name" value="GATASE_TYPE_2"/>
    <property type="match status" value="1"/>
</dbReference>
<dbReference type="GeneID" id="34608821"/>
<dbReference type="InterPro" id="IPR051857">
    <property type="entry name" value="Asn_synthetase_domain"/>
</dbReference>
<gene>
    <name evidence="5" type="ORF">ASPZODRAFT_129784</name>
</gene>
<dbReference type="InterPro" id="IPR029055">
    <property type="entry name" value="Ntn_hydrolases_N"/>
</dbReference>
<evidence type="ECO:0000256" key="1">
    <source>
        <dbReference type="ARBA" id="ARBA00022605"/>
    </source>
</evidence>
<reference evidence="6" key="1">
    <citation type="journal article" date="2017" name="Genome Biol.">
        <title>Comparative genomics reveals high biological diversity and specific adaptations in the industrially and medically important fungal genus Aspergillus.</title>
        <authorList>
            <person name="de Vries R.P."/>
            <person name="Riley R."/>
            <person name="Wiebenga A."/>
            <person name="Aguilar-Osorio G."/>
            <person name="Amillis S."/>
            <person name="Uchima C.A."/>
            <person name="Anderluh G."/>
            <person name="Asadollahi M."/>
            <person name="Askin M."/>
            <person name="Barry K."/>
            <person name="Battaglia E."/>
            <person name="Bayram O."/>
            <person name="Benocci T."/>
            <person name="Braus-Stromeyer S.A."/>
            <person name="Caldana C."/>
            <person name="Canovas D."/>
            <person name="Cerqueira G.C."/>
            <person name="Chen F."/>
            <person name="Chen W."/>
            <person name="Choi C."/>
            <person name="Clum A."/>
            <person name="Dos Santos R.A."/>
            <person name="Damasio A.R."/>
            <person name="Diallinas G."/>
            <person name="Emri T."/>
            <person name="Fekete E."/>
            <person name="Flipphi M."/>
            <person name="Freyberg S."/>
            <person name="Gallo A."/>
            <person name="Gournas C."/>
            <person name="Habgood R."/>
            <person name="Hainaut M."/>
            <person name="Harispe M.L."/>
            <person name="Henrissat B."/>
            <person name="Hilden K.S."/>
            <person name="Hope R."/>
            <person name="Hossain A."/>
            <person name="Karabika E."/>
            <person name="Karaffa L."/>
            <person name="Karanyi Z."/>
            <person name="Krasevec N."/>
            <person name="Kuo A."/>
            <person name="Kusch H."/>
            <person name="LaButti K."/>
            <person name="Lagendijk E.L."/>
            <person name="Lapidus A."/>
            <person name="Levasseur A."/>
            <person name="Lindquist E."/>
            <person name="Lipzen A."/>
            <person name="Logrieco A.F."/>
            <person name="MacCabe A."/>
            <person name="Maekelae M.R."/>
            <person name="Malavazi I."/>
            <person name="Melin P."/>
            <person name="Meyer V."/>
            <person name="Mielnichuk N."/>
            <person name="Miskei M."/>
            <person name="Molnar A.P."/>
            <person name="Mule G."/>
            <person name="Ngan C.Y."/>
            <person name="Orejas M."/>
            <person name="Orosz E."/>
            <person name="Ouedraogo J.P."/>
            <person name="Overkamp K.M."/>
            <person name="Park H.-S."/>
            <person name="Perrone G."/>
            <person name="Piumi F."/>
            <person name="Punt P.J."/>
            <person name="Ram A.F."/>
            <person name="Ramon A."/>
            <person name="Rauscher S."/>
            <person name="Record E."/>
            <person name="Riano-Pachon D.M."/>
            <person name="Robert V."/>
            <person name="Roehrig J."/>
            <person name="Ruller R."/>
            <person name="Salamov A."/>
            <person name="Salih N.S."/>
            <person name="Samson R.A."/>
            <person name="Sandor E."/>
            <person name="Sanguinetti M."/>
            <person name="Schuetze T."/>
            <person name="Sepcic K."/>
            <person name="Shelest E."/>
            <person name="Sherlock G."/>
            <person name="Sophianopoulou V."/>
            <person name="Squina F.M."/>
            <person name="Sun H."/>
            <person name="Susca A."/>
            <person name="Todd R.B."/>
            <person name="Tsang A."/>
            <person name="Unkles S.E."/>
            <person name="van de Wiele N."/>
            <person name="van Rossen-Uffink D."/>
            <person name="Oliveira J.V."/>
            <person name="Vesth T.C."/>
            <person name="Visser J."/>
            <person name="Yu J.-H."/>
            <person name="Zhou M."/>
            <person name="Andersen M.R."/>
            <person name="Archer D.B."/>
            <person name="Baker S.E."/>
            <person name="Benoit I."/>
            <person name="Brakhage A.A."/>
            <person name="Braus G.H."/>
            <person name="Fischer R."/>
            <person name="Frisvad J.C."/>
            <person name="Goldman G.H."/>
            <person name="Houbraken J."/>
            <person name="Oakley B."/>
            <person name="Pocsi I."/>
            <person name="Scazzocchio C."/>
            <person name="Seiboth B."/>
            <person name="vanKuyk P.A."/>
            <person name="Wortman J."/>
            <person name="Dyer P.S."/>
            <person name="Grigoriev I.V."/>
        </authorList>
    </citation>
    <scope>NUCLEOTIDE SEQUENCE [LARGE SCALE GENOMIC DNA]</scope>
    <source>
        <strain evidence="6">CBS 506.65</strain>
    </source>
</reference>
<keyword evidence="1" id="KW-0028">Amino-acid biosynthesis</keyword>
<keyword evidence="6" id="KW-1185">Reference proteome</keyword>
<evidence type="ECO:0000313" key="6">
    <source>
        <dbReference type="Proteomes" id="UP000184188"/>
    </source>
</evidence>
<dbReference type="Gene3D" id="3.60.20.10">
    <property type="entry name" value="Glutamine Phosphoribosylpyrophosphate, subunit 1, domain 1"/>
    <property type="match status" value="1"/>
</dbReference>
<sequence>MCGIFFSLSTARSVLPTDETCALLRKRGPDSYRAHEVQLDVTAQSGQTACYHLVFISTVLSLRGDHVYSQPLVDSANGSVLCWNGEAWKVAGEPVRGNDTELIFQLLLEAAKPLTTDSRTTRQRIAAVVGSISGPFSFVFYDALSSSVFFSRDSLGRRSLLCGSDGAQNMRICSICDGTASMNFEEVDTDGVHILDLAVQQHSSGSSQTPWHTTTIKWSNEIPTGPEFIRNPIPRMNKTIPQGDPLPLSIESPCVRDLEENLRQSLAIRIHDIPEPPRPIEHGSDVKVAVLFSGGLDCTVLARLCHDMLPSNETIDLLNVAFENPRVAAGAAVAAAGKKTSSDSLTSVYESCPDRITGRAAFSELQHVCPDRNWRFVAIDVPYSETIAHRETVKRLMRPHNTEMDLSIACALYFASRGEGFSTDHINSDNNNKQPAHSTKPYTTPVRVLLSGLGADELFAGYARHGMAFTRSGFAGLIEEIDLDVGRLGKRNLGRDDRVISHWGREVRFPYLDEEFVAWVVRAPVWEKCGFGMQPAIEADAAGPPIDPEKKALRLVALRLGLNKVAREKKRAIQFGARTAKMERGRTKGTDSLS</sequence>
<dbReference type="PANTHER" id="PTHR45937:SF1">
    <property type="entry name" value="ASPARAGINE SYNTHETASE DOMAIN-CONTAINING PROTEIN 1"/>
    <property type="match status" value="1"/>
</dbReference>
<feature type="domain" description="Glutamine amidotransferase type-2" evidence="4">
    <location>
        <begin position="2"/>
        <end position="251"/>
    </location>
</feature>
<dbReference type="CDD" id="cd01991">
    <property type="entry name" value="Asn_synthase_B_C"/>
    <property type="match status" value="1"/>
</dbReference>
<keyword evidence="3" id="KW-0315">Glutamine amidotransferase</keyword>
<evidence type="ECO:0000256" key="2">
    <source>
        <dbReference type="ARBA" id="ARBA00022888"/>
    </source>
</evidence>
<protein>
    <recommendedName>
        <fullName evidence="4">Glutamine amidotransferase type-2 domain-containing protein</fullName>
    </recommendedName>
</protein>
<dbReference type="OrthoDB" id="10252281at2759"/>
<dbReference type="InterPro" id="IPR001962">
    <property type="entry name" value="Asn_synthase"/>
</dbReference>
<evidence type="ECO:0000256" key="3">
    <source>
        <dbReference type="ARBA" id="ARBA00022962"/>
    </source>
</evidence>
<dbReference type="InterPro" id="IPR017932">
    <property type="entry name" value="GATase_2_dom"/>
</dbReference>
<dbReference type="Proteomes" id="UP000184188">
    <property type="component" value="Unassembled WGS sequence"/>
</dbReference>
<name>A0A1L9SQG7_9EURO</name>
<dbReference type="Pfam" id="PF00733">
    <property type="entry name" value="Asn_synthase"/>
    <property type="match status" value="2"/>
</dbReference>
<proteinExistence type="predicted"/>
<dbReference type="AlphaFoldDB" id="A0A1L9SQG7"/>
<dbReference type="GO" id="GO:0006529">
    <property type="term" value="P:asparagine biosynthetic process"/>
    <property type="evidence" value="ECO:0007669"/>
    <property type="project" value="UniProtKB-KW"/>
</dbReference>
<dbReference type="RefSeq" id="XP_022583857.1">
    <property type="nucleotide sequence ID" value="XM_022722356.1"/>
</dbReference>
<keyword evidence="2" id="KW-0061">Asparagine biosynthesis</keyword>
<dbReference type="STRING" id="1073090.A0A1L9SQG7"/>
<dbReference type="EMBL" id="KV878338">
    <property type="protein sequence ID" value="OJJ49347.1"/>
    <property type="molecule type" value="Genomic_DNA"/>
</dbReference>
<dbReference type="InterPro" id="IPR014729">
    <property type="entry name" value="Rossmann-like_a/b/a_fold"/>
</dbReference>